<keyword evidence="2" id="KW-1185">Reference proteome</keyword>
<dbReference type="HOGENOM" id="CLU_2824098_0_0_7"/>
<evidence type="ECO:0000313" key="1">
    <source>
        <dbReference type="EMBL" id="BAH76726.1"/>
    </source>
</evidence>
<sequence>MSTGRIMFYRNIENYSNAVCCDDNSSNSLNYEKYKEGIRMKLMLITGERDFKDFIRDAVEELMSEL</sequence>
<gene>
    <name evidence="1" type="ordered locus">DMR_32350</name>
</gene>
<organism evidence="1 2">
    <name type="scientific">Solidesulfovibrio magneticus (strain ATCC 700980 / DSM 13731 / RS-1)</name>
    <name type="common">Desulfovibrio magneticus</name>
    <dbReference type="NCBI Taxonomy" id="573370"/>
    <lineage>
        <taxon>Bacteria</taxon>
        <taxon>Pseudomonadati</taxon>
        <taxon>Thermodesulfobacteriota</taxon>
        <taxon>Desulfovibrionia</taxon>
        <taxon>Desulfovibrionales</taxon>
        <taxon>Desulfovibrionaceae</taxon>
        <taxon>Solidesulfovibrio</taxon>
    </lineage>
</organism>
<protein>
    <submittedName>
        <fullName evidence="1">Uncharacterized protein</fullName>
    </submittedName>
</protein>
<dbReference type="KEGG" id="dma:DMR_32350"/>
<accession>C4XJH6</accession>
<reference evidence="1 2" key="1">
    <citation type="journal article" date="2009" name="Genome Res.">
        <title>Whole genome sequence of Desulfovibrio magneticus strain RS-1 revealed common gene clusters in magnetotactic bacteria.</title>
        <authorList>
            <person name="Nakazawa H."/>
            <person name="Arakaki A."/>
            <person name="Narita-Yamada S."/>
            <person name="Yashiro I."/>
            <person name="Jinno K."/>
            <person name="Aoki N."/>
            <person name="Tsuruyama A."/>
            <person name="Okamura Y."/>
            <person name="Tanikawa S."/>
            <person name="Fujita N."/>
            <person name="Takeyama H."/>
            <person name="Matsunaga T."/>
        </authorList>
    </citation>
    <scope>NUCLEOTIDE SEQUENCE [LARGE SCALE GENOMIC DNA]</scope>
    <source>
        <strain evidence="2">ATCC 700980 / DSM 13731 / RS-1</strain>
    </source>
</reference>
<name>C4XJH6_SOLM1</name>
<dbReference type="AlphaFoldDB" id="C4XJH6"/>
<evidence type="ECO:0000313" key="2">
    <source>
        <dbReference type="Proteomes" id="UP000009071"/>
    </source>
</evidence>
<proteinExistence type="predicted"/>
<dbReference type="STRING" id="573370.DMR_32350"/>
<dbReference type="Proteomes" id="UP000009071">
    <property type="component" value="Chromosome"/>
</dbReference>
<dbReference type="EMBL" id="AP010904">
    <property type="protein sequence ID" value="BAH76726.1"/>
    <property type="molecule type" value="Genomic_DNA"/>
</dbReference>